<evidence type="ECO:0000313" key="5">
    <source>
        <dbReference type="EMBL" id="KAE9307061.1"/>
    </source>
</evidence>
<dbReference type="OrthoDB" id="29755at2759"/>
<dbReference type="EMBL" id="QXFU01001961">
    <property type="protein sequence ID" value="KAE8992626.1"/>
    <property type="molecule type" value="Genomic_DNA"/>
</dbReference>
<dbReference type="CDD" id="cd15841">
    <property type="entry name" value="SNARE_Qc"/>
    <property type="match status" value="1"/>
</dbReference>
<evidence type="ECO:0000313" key="7">
    <source>
        <dbReference type="Proteomes" id="UP000434957"/>
    </source>
</evidence>
<name>A0A6A3JBF5_9STRA</name>
<comment type="caution">
    <text evidence="3">The sequence shown here is derived from an EMBL/GenBank/DDBJ whole genome shotgun (WGS) entry which is preliminary data.</text>
</comment>
<sequence length="206" mass="22897">MSSSAWASWLDRLESARGQEQVLSSKIRTGNSGAIGTSVFALQQSVSRLKRDFDQLKRSSSTVVTKQEIERRERLLNQLAQDQQEDLDMYNSRKTSRAAVSPGAADAPARLLSMQNQIMKDQDQQLELIGHGVSNLRNYSLTVKDETELHVRLLNEIDDDVSRVTDGLESEGARAARVAKQSNNTKLYIIILVLVVILIFLLLAGG</sequence>
<dbReference type="AlphaFoldDB" id="A0A6A3JBF5"/>
<evidence type="ECO:0000259" key="2">
    <source>
        <dbReference type="PROSITE" id="PS50192"/>
    </source>
</evidence>
<evidence type="ECO:0000313" key="4">
    <source>
        <dbReference type="EMBL" id="KAE8995772.1"/>
    </source>
</evidence>
<dbReference type="EMBL" id="QXFT01001944">
    <property type="protein sequence ID" value="KAE9307061.1"/>
    <property type="molecule type" value="Genomic_DNA"/>
</dbReference>
<dbReference type="SUPFAM" id="SSF58038">
    <property type="entry name" value="SNARE fusion complex"/>
    <property type="match status" value="1"/>
</dbReference>
<dbReference type="GO" id="GO:0000149">
    <property type="term" value="F:SNARE binding"/>
    <property type="evidence" value="ECO:0007669"/>
    <property type="project" value="TreeGrafter"/>
</dbReference>
<feature type="transmembrane region" description="Helical" evidence="1">
    <location>
        <begin position="187"/>
        <end position="205"/>
    </location>
</feature>
<dbReference type="PANTHER" id="PTHR19957">
    <property type="entry name" value="SYNTAXIN"/>
    <property type="match status" value="1"/>
</dbReference>
<reference evidence="6 8" key="1">
    <citation type="submission" date="2018-09" db="EMBL/GenBank/DDBJ databases">
        <title>Genomic investigation of the strawberry pathogen Phytophthora fragariae indicates pathogenicity is determined by transcriptional variation in three key races.</title>
        <authorList>
            <person name="Adams T.M."/>
            <person name="Armitage A.D."/>
            <person name="Sobczyk M.K."/>
            <person name="Bates H.J."/>
            <person name="Dunwell J.M."/>
            <person name="Nellist C.F."/>
            <person name="Harrison R.J."/>
        </authorList>
    </citation>
    <scope>NUCLEOTIDE SEQUENCE [LARGE SCALE GENOMIC DNA]</scope>
    <source>
        <strain evidence="4 6">SCRP249</strain>
        <strain evidence="3 8">SCRP324</strain>
        <strain evidence="5 7">SCRP333</strain>
    </source>
</reference>
<dbReference type="PROSITE" id="PS50192">
    <property type="entry name" value="T_SNARE"/>
    <property type="match status" value="1"/>
</dbReference>
<dbReference type="GO" id="GO:0005484">
    <property type="term" value="F:SNAP receptor activity"/>
    <property type="evidence" value="ECO:0007669"/>
    <property type="project" value="TreeGrafter"/>
</dbReference>
<dbReference type="GO" id="GO:0031201">
    <property type="term" value="C:SNARE complex"/>
    <property type="evidence" value="ECO:0007669"/>
    <property type="project" value="TreeGrafter"/>
</dbReference>
<dbReference type="InterPro" id="IPR000727">
    <property type="entry name" value="T_SNARE_dom"/>
</dbReference>
<dbReference type="Gene3D" id="1.20.5.110">
    <property type="match status" value="1"/>
</dbReference>
<dbReference type="Proteomes" id="UP000434957">
    <property type="component" value="Unassembled WGS sequence"/>
</dbReference>
<gene>
    <name evidence="4" type="ORF">PR001_g20042</name>
    <name evidence="3" type="ORF">PR002_g20479</name>
    <name evidence="5" type="ORF">PR003_g21094</name>
</gene>
<dbReference type="EMBL" id="QXFV01001928">
    <property type="protein sequence ID" value="KAE8995772.1"/>
    <property type="molecule type" value="Genomic_DNA"/>
</dbReference>
<dbReference type="InterPro" id="IPR045242">
    <property type="entry name" value="Syntaxin"/>
</dbReference>
<accession>A0A6A3JBF5</accession>
<organism evidence="3 8">
    <name type="scientific">Phytophthora rubi</name>
    <dbReference type="NCBI Taxonomy" id="129364"/>
    <lineage>
        <taxon>Eukaryota</taxon>
        <taxon>Sar</taxon>
        <taxon>Stramenopiles</taxon>
        <taxon>Oomycota</taxon>
        <taxon>Peronosporomycetes</taxon>
        <taxon>Peronosporales</taxon>
        <taxon>Peronosporaceae</taxon>
        <taxon>Phytophthora</taxon>
    </lineage>
</organism>
<dbReference type="GO" id="GO:0006906">
    <property type="term" value="P:vesicle fusion"/>
    <property type="evidence" value="ECO:0007669"/>
    <property type="project" value="TreeGrafter"/>
</dbReference>
<protein>
    <recommendedName>
        <fullName evidence="2">t-SNARE coiled-coil homology domain-containing protein</fullName>
    </recommendedName>
</protein>
<keyword evidence="1" id="KW-0472">Membrane</keyword>
<proteinExistence type="predicted"/>
<evidence type="ECO:0000313" key="8">
    <source>
        <dbReference type="Proteomes" id="UP000435112"/>
    </source>
</evidence>
<dbReference type="GO" id="GO:0048278">
    <property type="term" value="P:vesicle docking"/>
    <property type="evidence" value="ECO:0007669"/>
    <property type="project" value="TreeGrafter"/>
</dbReference>
<dbReference type="Proteomes" id="UP000429607">
    <property type="component" value="Unassembled WGS sequence"/>
</dbReference>
<evidence type="ECO:0000313" key="3">
    <source>
        <dbReference type="EMBL" id="KAE8992626.1"/>
    </source>
</evidence>
<evidence type="ECO:0000256" key="1">
    <source>
        <dbReference type="SAM" id="Phobius"/>
    </source>
</evidence>
<dbReference type="GO" id="GO:0006886">
    <property type="term" value="P:intracellular protein transport"/>
    <property type="evidence" value="ECO:0007669"/>
    <property type="project" value="TreeGrafter"/>
</dbReference>
<keyword evidence="1" id="KW-0812">Transmembrane</keyword>
<dbReference type="Proteomes" id="UP000435112">
    <property type="component" value="Unassembled WGS sequence"/>
</dbReference>
<dbReference type="GO" id="GO:0012505">
    <property type="term" value="C:endomembrane system"/>
    <property type="evidence" value="ECO:0007669"/>
    <property type="project" value="TreeGrafter"/>
</dbReference>
<evidence type="ECO:0000313" key="6">
    <source>
        <dbReference type="Proteomes" id="UP000429607"/>
    </source>
</evidence>
<keyword evidence="7" id="KW-1185">Reference proteome</keyword>
<keyword evidence="1" id="KW-1133">Transmembrane helix</keyword>
<dbReference type="PANTHER" id="PTHR19957:SF224">
    <property type="entry name" value="HL02043P"/>
    <property type="match status" value="1"/>
</dbReference>
<feature type="domain" description="T-SNARE coiled-coil homology" evidence="2">
    <location>
        <begin position="116"/>
        <end position="178"/>
    </location>
</feature>